<feature type="compositionally biased region" description="Low complexity" evidence="9">
    <location>
        <begin position="1375"/>
        <end position="1393"/>
    </location>
</feature>
<feature type="compositionally biased region" description="Polar residues" evidence="9">
    <location>
        <begin position="1287"/>
        <end position="1308"/>
    </location>
</feature>
<keyword evidence="2" id="KW-0808">Transferase</keyword>
<dbReference type="OrthoDB" id="16365at2759"/>
<dbReference type="CDD" id="cd01647">
    <property type="entry name" value="RT_LTR"/>
    <property type="match status" value="1"/>
</dbReference>
<evidence type="ECO:0000256" key="1">
    <source>
        <dbReference type="ARBA" id="ARBA00022670"/>
    </source>
</evidence>
<dbReference type="CDD" id="cd00024">
    <property type="entry name" value="CD_CSD"/>
    <property type="match status" value="1"/>
</dbReference>
<name>F4PWF7_CACFS</name>
<evidence type="ECO:0000256" key="4">
    <source>
        <dbReference type="ARBA" id="ARBA00022722"/>
    </source>
</evidence>
<keyword evidence="7" id="KW-0695">RNA-directed DNA polymerase</keyword>
<keyword evidence="14" id="KW-1185">Reference proteome</keyword>
<dbReference type="InterPro" id="IPR016197">
    <property type="entry name" value="Chromo-like_dom_sf"/>
</dbReference>
<evidence type="ECO:0000259" key="11">
    <source>
        <dbReference type="PROSITE" id="PS50878"/>
    </source>
</evidence>
<dbReference type="InterPro" id="IPR036397">
    <property type="entry name" value="RNaseH_sf"/>
</dbReference>
<dbReference type="Proteomes" id="UP000007797">
    <property type="component" value="Unassembled WGS sequence"/>
</dbReference>
<dbReference type="GO" id="GO:0008233">
    <property type="term" value="F:peptidase activity"/>
    <property type="evidence" value="ECO:0007669"/>
    <property type="project" value="UniProtKB-KW"/>
</dbReference>
<evidence type="ECO:0000256" key="8">
    <source>
        <dbReference type="ARBA" id="ARBA00023268"/>
    </source>
</evidence>
<dbReference type="Gene3D" id="3.30.70.270">
    <property type="match status" value="2"/>
</dbReference>
<dbReference type="InterPro" id="IPR041577">
    <property type="entry name" value="RT_RNaseH_2"/>
</dbReference>
<evidence type="ECO:0000313" key="13">
    <source>
        <dbReference type="EMBL" id="EGG20321.1"/>
    </source>
</evidence>
<dbReference type="Gene3D" id="3.30.420.10">
    <property type="entry name" value="Ribonuclease H-like superfamily/Ribonuclease H"/>
    <property type="match status" value="1"/>
</dbReference>
<keyword evidence="8" id="KW-0511">Multifunctional enzyme</keyword>
<dbReference type="GO" id="GO:0003964">
    <property type="term" value="F:RNA-directed DNA polymerase activity"/>
    <property type="evidence" value="ECO:0007669"/>
    <property type="project" value="UniProtKB-KW"/>
</dbReference>
<dbReference type="KEGG" id="dfa:DFA_07444"/>
<dbReference type="Gene3D" id="2.40.50.40">
    <property type="match status" value="1"/>
</dbReference>
<keyword evidence="5" id="KW-0255">Endonuclease</keyword>
<dbReference type="InterPro" id="IPR000953">
    <property type="entry name" value="Chromo/chromo_shadow_dom"/>
</dbReference>
<evidence type="ECO:0000313" key="14">
    <source>
        <dbReference type="Proteomes" id="UP000007797"/>
    </source>
</evidence>
<dbReference type="Gene3D" id="3.10.10.10">
    <property type="entry name" value="HIV Type 1 Reverse Transcriptase, subunit A, domain 1"/>
    <property type="match status" value="1"/>
</dbReference>
<dbReference type="InterPro" id="IPR005162">
    <property type="entry name" value="Retrotrans_gag_dom"/>
</dbReference>
<dbReference type="GO" id="GO:0004519">
    <property type="term" value="F:endonuclease activity"/>
    <property type="evidence" value="ECO:0007669"/>
    <property type="project" value="UniProtKB-KW"/>
</dbReference>
<gene>
    <name evidence="13" type="ORF">DFA_07444</name>
</gene>
<dbReference type="InterPro" id="IPR023780">
    <property type="entry name" value="Chromo_domain"/>
</dbReference>
<evidence type="ECO:0000259" key="12">
    <source>
        <dbReference type="PROSITE" id="PS50994"/>
    </source>
</evidence>
<dbReference type="PANTHER" id="PTHR37984">
    <property type="entry name" value="PROTEIN CBG26694"/>
    <property type="match status" value="1"/>
</dbReference>
<evidence type="ECO:0000256" key="3">
    <source>
        <dbReference type="ARBA" id="ARBA00022695"/>
    </source>
</evidence>
<evidence type="ECO:0000259" key="10">
    <source>
        <dbReference type="PROSITE" id="PS50013"/>
    </source>
</evidence>
<dbReference type="SMART" id="SM00298">
    <property type="entry name" value="CHROMO"/>
    <property type="match status" value="1"/>
</dbReference>
<accession>F4PWF7</accession>
<keyword evidence="4" id="KW-0540">Nuclease</keyword>
<dbReference type="PANTHER" id="PTHR37984:SF5">
    <property type="entry name" value="PROTEIN NYNRIN-LIKE"/>
    <property type="match status" value="1"/>
</dbReference>
<dbReference type="InterPro" id="IPR043128">
    <property type="entry name" value="Rev_trsase/Diguanyl_cyclase"/>
</dbReference>
<feature type="domain" description="Reverse transcriptase" evidence="11">
    <location>
        <begin position="533"/>
        <end position="712"/>
    </location>
</feature>
<reference evidence="14" key="1">
    <citation type="journal article" date="2011" name="Genome Res.">
        <title>Phylogeny-wide analysis of social amoeba genomes highlights ancient origins for complex intercellular communication.</title>
        <authorList>
            <person name="Heidel A.J."/>
            <person name="Lawal H.M."/>
            <person name="Felder M."/>
            <person name="Schilde C."/>
            <person name="Helps N.R."/>
            <person name="Tunggal B."/>
            <person name="Rivero F."/>
            <person name="John U."/>
            <person name="Schleicher M."/>
            <person name="Eichinger L."/>
            <person name="Platzer M."/>
            <person name="Noegel A.A."/>
            <person name="Schaap P."/>
            <person name="Gloeckner G."/>
        </authorList>
    </citation>
    <scope>NUCLEOTIDE SEQUENCE [LARGE SCALE GENOMIC DNA]</scope>
    <source>
        <strain evidence="14">SH3</strain>
    </source>
</reference>
<protein>
    <submittedName>
        <fullName evidence="13">Uncharacterized protein</fullName>
    </submittedName>
</protein>
<keyword evidence="1" id="KW-0645">Protease</keyword>
<dbReference type="Pfam" id="PF00078">
    <property type="entry name" value="RVT_1"/>
    <property type="match status" value="1"/>
</dbReference>
<dbReference type="InterPro" id="IPR056924">
    <property type="entry name" value="SH3_Tf2-1"/>
</dbReference>
<dbReference type="Pfam" id="PF24626">
    <property type="entry name" value="SH3_Tf2-1"/>
    <property type="match status" value="1"/>
</dbReference>
<dbReference type="Pfam" id="PF03732">
    <property type="entry name" value="Retrotrans_gag"/>
    <property type="match status" value="1"/>
</dbReference>
<evidence type="ECO:0000256" key="9">
    <source>
        <dbReference type="SAM" id="MobiDB-lite"/>
    </source>
</evidence>
<dbReference type="SUPFAM" id="SSF53098">
    <property type="entry name" value="Ribonuclease H-like"/>
    <property type="match status" value="1"/>
</dbReference>
<dbReference type="GO" id="GO:0003676">
    <property type="term" value="F:nucleic acid binding"/>
    <property type="evidence" value="ECO:0007669"/>
    <property type="project" value="InterPro"/>
</dbReference>
<dbReference type="PROSITE" id="PS50878">
    <property type="entry name" value="RT_POL"/>
    <property type="match status" value="1"/>
</dbReference>
<dbReference type="Pfam" id="PF17919">
    <property type="entry name" value="RT_RNaseH_2"/>
    <property type="match status" value="1"/>
</dbReference>
<keyword evidence="3" id="KW-0548">Nucleotidyltransferase</keyword>
<organism evidence="13 14">
    <name type="scientific">Cavenderia fasciculata</name>
    <name type="common">Slime mold</name>
    <name type="synonym">Dictyostelium fasciculatum</name>
    <dbReference type="NCBI Taxonomy" id="261658"/>
    <lineage>
        <taxon>Eukaryota</taxon>
        <taxon>Amoebozoa</taxon>
        <taxon>Evosea</taxon>
        <taxon>Eumycetozoa</taxon>
        <taxon>Dictyostelia</taxon>
        <taxon>Acytosteliales</taxon>
        <taxon>Cavenderiaceae</taxon>
        <taxon>Cavenderia</taxon>
    </lineage>
</organism>
<dbReference type="InterPro" id="IPR050951">
    <property type="entry name" value="Retrovirus_Pol_polyprotein"/>
</dbReference>
<dbReference type="SUPFAM" id="SSF54160">
    <property type="entry name" value="Chromo domain-like"/>
    <property type="match status" value="1"/>
</dbReference>
<evidence type="ECO:0000256" key="6">
    <source>
        <dbReference type="ARBA" id="ARBA00022801"/>
    </source>
</evidence>
<feature type="region of interest" description="Disordered" evidence="9">
    <location>
        <begin position="1374"/>
        <end position="1398"/>
    </location>
</feature>
<dbReference type="GO" id="GO:0015074">
    <property type="term" value="P:DNA integration"/>
    <property type="evidence" value="ECO:0007669"/>
    <property type="project" value="InterPro"/>
</dbReference>
<dbReference type="Pfam" id="PF00385">
    <property type="entry name" value="Chromo"/>
    <property type="match status" value="1"/>
</dbReference>
<dbReference type="PROSITE" id="PS50013">
    <property type="entry name" value="CHROMO_2"/>
    <property type="match status" value="1"/>
</dbReference>
<evidence type="ECO:0000256" key="5">
    <source>
        <dbReference type="ARBA" id="ARBA00022759"/>
    </source>
</evidence>
<dbReference type="RefSeq" id="XP_004367304.1">
    <property type="nucleotide sequence ID" value="XM_004367247.1"/>
</dbReference>
<dbReference type="InterPro" id="IPR043502">
    <property type="entry name" value="DNA/RNA_pol_sf"/>
</dbReference>
<dbReference type="SUPFAM" id="SSF56672">
    <property type="entry name" value="DNA/RNA polymerases"/>
    <property type="match status" value="1"/>
</dbReference>
<evidence type="ECO:0000256" key="7">
    <source>
        <dbReference type="ARBA" id="ARBA00022918"/>
    </source>
</evidence>
<dbReference type="InterPro" id="IPR001584">
    <property type="entry name" value="Integrase_cat-core"/>
</dbReference>
<dbReference type="InterPro" id="IPR012337">
    <property type="entry name" value="RNaseH-like_sf"/>
</dbReference>
<feature type="domain" description="Integrase catalytic" evidence="12">
    <location>
        <begin position="922"/>
        <end position="1078"/>
    </location>
</feature>
<dbReference type="FunFam" id="3.30.70.270:FF:000020">
    <property type="entry name" value="Transposon Tf2-6 polyprotein-like Protein"/>
    <property type="match status" value="1"/>
</dbReference>
<keyword evidence="6" id="KW-0378">Hydrolase</keyword>
<sequence>MFLANVDVSSANWSSFTQLRWTRGGGFLCLVPKAGGGSIERETGGFAVVVSIGKPCMRPSLMMLLASGSAMRANSVGDIGSPCFVPLTVWNGSDCQSPTRTRTEESASMDITALTISGGAPILVKLFIVVIVMSGFSAEQKESLQKEFVALQSVMSATQQAKFDELHAVINRLVAQASAPSPVIAPAPVPGKRLKLGAPPPFNGDASSMRQWIAAVENQFNYYKTPNDERIPFARSFLTGPASSWFISVEASINSWDAFKSALKNRFSPVNAADVARAKLWKLSQDKLSIQEYTSTFDPATVATLAVPVPPVTCAQAGSRPISVTLLDHPIVHTTTSPSAHVTPYIPPPVSPVAPSIHVTPSISPPASPIAPSIVSPVSPPIVSTVIPPIVLSVTPPVTSPIIPSSPLAPPVPPPIHVVVQSVIPELSVSAIQRLFVDDDVDEFFIVKLYPSPSSNSGLAHVASVSSANPRFAKLLADYQDVLVDALPNYLADHRLHDMEIVEVDGAKPVYRRNNHLSSEENNVMFTTVEKGLASGRIAPSKSPYNSAVLFVRKKDGTLRMCVDFRALNKQTVADRFPLPRIDQLIEKIAKAKIFSKIDLKDGFNQIRIKDEHTHKTAFSTPSGHYEYTVIPFGLRNAPSAFVRAINAAFADILDTFVIIYIDDILIFSENENDHYEHIKQVLDRLRSNKLFANKAKSSFLVKEVEFLGHLITPGYIRPLADKLAAVKDWPTPSTVTELQSFLGLCNYYRNFIDHFADHAAPLYDATTKKTLSWSDSLSAAFGKIKSLLCECTSLFIPDMDGPFTVTTDASDFGIGAVLEQDGRPVAFESRKMTKAERDAVGTDDKVGRWARFIGEFRYTFKHKPGKLNVVADALSRRPDYKEAISSPIVDPHFNDRIKKGYKSDLFYSDIINGKSRLHFHVSTNKLVYFTDLPPARGTGHNALLTIVDKFSKFVVYIPTFVNATAEDTAVLFYDQFYLRYGLPLNIVSDRDAKFTSNFWEALFKLLGSKLSFSSSFHPQTDGQSERMNRVTNEMMRSHVNYKMDNWVELLPTLAFTYNTTIHSSSNHSPAHLIHGFELINPLRLLSSSDIDSDTPAVNDFIDNRIMSWRHATQCLAEAQSSQKEYHDRGKVQESLNVGDMVLLNRKNITLAADSRRHSWKWYNKWIGPFKIISVITNHNDEKSAYKLELPDTMAIHPVFHSSLLKPFHHSSRFSDTTYQVSIPTSGLIEEHLIEAIVDFRLHYNKPQYLVKWTGLDNYNNRWSTRDQIPTHILDEFEQLNPEHAMHNSTNKKSPTDDSTTDILSNDTTLNLYSTPNGHVDSSDSNVTVNLVPSVFNTTQSPVITEAPDATPNPVLSKPLPPSILLRRILQKPVSPSATAKPPSPAPSITAKAHSPSLANTPASGKDFKLSCLSSLSLLAVDIIYTIHNITGPLYLLSSTA</sequence>
<dbReference type="STRING" id="1054147.F4PWF7"/>
<evidence type="ECO:0000256" key="2">
    <source>
        <dbReference type="ARBA" id="ARBA00022679"/>
    </source>
</evidence>
<feature type="region of interest" description="Disordered" evidence="9">
    <location>
        <begin position="1286"/>
        <end position="1308"/>
    </location>
</feature>
<dbReference type="InterPro" id="IPR000477">
    <property type="entry name" value="RT_dom"/>
</dbReference>
<dbReference type="FunFam" id="3.10.10.10:FF:000007">
    <property type="entry name" value="Retrovirus-related Pol polyprotein from transposon 17.6-like Protein"/>
    <property type="match status" value="1"/>
</dbReference>
<feature type="domain" description="Chromo" evidence="10">
    <location>
        <begin position="1232"/>
        <end position="1292"/>
    </location>
</feature>
<dbReference type="EMBL" id="GL883013">
    <property type="protein sequence ID" value="EGG20321.1"/>
    <property type="molecule type" value="Genomic_DNA"/>
</dbReference>
<dbReference type="PROSITE" id="PS50994">
    <property type="entry name" value="INTEGRASE"/>
    <property type="match status" value="1"/>
</dbReference>
<proteinExistence type="predicted"/>
<dbReference type="GO" id="GO:0006508">
    <property type="term" value="P:proteolysis"/>
    <property type="evidence" value="ECO:0007669"/>
    <property type="project" value="UniProtKB-KW"/>
</dbReference>
<dbReference type="GeneID" id="14872040"/>